<dbReference type="PANTHER" id="PTHR36933">
    <property type="entry name" value="SLL0788 PROTEIN"/>
    <property type="match status" value="1"/>
</dbReference>
<evidence type="ECO:0000259" key="2">
    <source>
        <dbReference type="Pfam" id="PF03713"/>
    </source>
</evidence>
<proteinExistence type="predicted"/>
<gene>
    <name evidence="3" type="ORF">GCM10009789_68700</name>
</gene>
<dbReference type="EMBL" id="BAAAOS010000054">
    <property type="protein sequence ID" value="GAA1605001.1"/>
    <property type="molecule type" value="Genomic_DNA"/>
</dbReference>
<accession>A0ABP4QEX7</accession>
<feature type="domain" description="DUF305" evidence="2">
    <location>
        <begin position="44"/>
        <end position="196"/>
    </location>
</feature>
<protein>
    <recommendedName>
        <fullName evidence="2">DUF305 domain-containing protein</fullName>
    </recommendedName>
</protein>
<feature type="signal peptide" evidence="1">
    <location>
        <begin position="1"/>
        <end position="19"/>
    </location>
</feature>
<feature type="chain" id="PRO_5045433140" description="DUF305 domain-containing protein" evidence="1">
    <location>
        <begin position="20"/>
        <end position="204"/>
    </location>
</feature>
<dbReference type="Gene3D" id="1.20.1260.10">
    <property type="match status" value="1"/>
</dbReference>
<sequence>MRTSCALRCVVVAATAALAVVLAGCADIGADSGETSHLPVNPADIAFAQRMIAQHRQAVDMSALAATRSKNPAVTQLASTIGRAHTEAVGELDGLLKAWGQRGEPTPAVANPGPADTTPLVTAAGAIKEADLARLRSSSGVVFDRLLLSFLIDHHSEDVSIARLQQEAGQNLRARVVADRIEADHAVELSEMRKLLSSLGTAPR</sequence>
<reference evidence="4" key="1">
    <citation type="journal article" date="2019" name="Int. J. Syst. Evol. Microbiol.">
        <title>The Global Catalogue of Microorganisms (GCM) 10K type strain sequencing project: providing services to taxonomists for standard genome sequencing and annotation.</title>
        <authorList>
            <consortium name="The Broad Institute Genomics Platform"/>
            <consortium name="The Broad Institute Genome Sequencing Center for Infectious Disease"/>
            <person name="Wu L."/>
            <person name="Ma J."/>
        </authorList>
    </citation>
    <scope>NUCLEOTIDE SEQUENCE [LARGE SCALE GENOMIC DNA]</scope>
    <source>
        <strain evidence="4">JCM 14969</strain>
    </source>
</reference>
<dbReference type="PANTHER" id="PTHR36933:SF1">
    <property type="entry name" value="SLL0788 PROTEIN"/>
    <property type="match status" value="1"/>
</dbReference>
<dbReference type="Proteomes" id="UP001500393">
    <property type="component" value="Unassembled WGS sequence"/>
</dbReference>
<organism evidence="3 4">
    <name type="scientific">Kribbella sancticallisti</name>
    <dbReference type="NCBI Taxonomy" id="460087"/>
    <lineage>
        <taxon>Bacteria</taxon>
        <taxon>Bacillati</taxon>
        <taxon>Actinomycetota</taxon>
        <taxon>Actinomycetes</taxon>
        <taxon>Propionibacteriales</taxon>
        <taxon>Kribbellaceae</taxon>
        <taxon>Kribbella</taxon>
    </lineage>
</organism>
<keyword evidence="1" id="KW-0732">Signal</keyword>
<evidence type="ECO:0000313" key="3">
    <source>
        <dbReference type="EMBL" id="GAA1605001.1"/>
    </source>
</evidence>
<name>A0ABP4QEX7_9ACTN</name>
<dbReference type="PROSITE" id="PS51257">
    <property type="entry name" value="PROKAR_LIPOPROTEIN"/>
    <property type="match status" value="1"/>
</dbReference>
<comment type="caution">
    <text evidence="3">The sequence shown here is derived from an EMBL/GenBank/DDBJ whole genome shotgun (WGS) entry which is preliminary data.</text>
</comment>
<evidence type="ECO:0000313" key="4">
    <source>
        <dbReference type="Proteomes" id="UP001500393"/>
    </source>
</evidence>
<dbReference type="InterPro" id="IPR005183">
    <property type="entry name" value="DUF305_CopM-like"/>
</dbReference>
<dbReference type="RefSeq" id="WP_020385378.1">
    <property type="nucleotide sequence ID" value="NZ_BAAAOS010000054.1"/>
</dbReference>
<dbReference type="Pfam" id="PF03713">
    <property type="entry name" value="DUF305"/>
    <property type="match status" value="1"/>
</dbReference>
<evidence type="ECO:0000256" key="1">
    <source>
        <dbReference type="SAM" id="SignalP"/>
    </source>
</evidence>
<keyword evidence="4" id="KW-1185">Reference proteome</keyword>
<dbReference type="InterPro" id="IPR012347">
    <property type="entry name" value="Ferritin-like"/>
</dbReference>